<dbReference type="PANTHER" id="PTHR24421">
    <property type="entry name" value="NITRATE/NITRITE SENSOR PROTEIN NARX-RELATED"/>
    <property type="match status" value="1"/>
</dbReference>
<keyword evidence="3" id="KW-0597">Phosphoprotein</keyword>
<dbReference type="CDD" id="cd16917">
    <property type="entry name" value="HATPase_UhpB-NarQ-NarX-like"/>
    <property type="match status" value="1"/>
</dbReference>
<organism evidence="12 13">
    <name type="scientific">Yinghuangia soli</name>
    <dbReference type="NCBI Taxonomy" id="2908204"/>
    <lineage>
        <taxon>Bacteria</taxon>
        <taxon>Bacillati</taxon>
        <taxon>Actinomycetota</taxon>
        <taxon>Actinomycetes</taxon>
        <taxon>Kitasatosporales</taxon>
        <taxon>Streptomycetaceae</taxon>
        <taxon>Yinghuangia</taxon>
    </lineage>
</organism>
<dbReference type="SUPFAM" id="SSF55874">
    <property type="entry name" value="ATPase domain of HSP90 chaperone/DNA topoisomerase II/histidine kinase"/>
    <property type="match status" value="1"/>
</dbReference>
<dbReference type="AlphaFoldDB" id="A0AA41Q2K5"/>
<accession>A0AA41Q2K5</accession>
<feature type="domain" description="Histidine kinase/HSP90-like ATPase" evidence="11">
    <location>
        <begin position="635"/>
        <end position="726"/>
    </location>
</feature>
<dbReference type="InterPro" id="IPR011712">
    <property type="entry name" value="Sig_transdc_His_kin_sub3_dim/P"/>
</dbReference>
<keyword evidence="13" id="KW-1185">Reference proteome</keyword>
<feature type="transmembrane region" description="Helical" evidence="10">
    <location>
        <begin position="103"/>
        <end position="121"/>
    </location>
</feature>
<dbReference type="Gene3D" id="3.30.565.10">
    <property type="entry name" value="Histidine kinase-like ATPase, C-terminal domain"/>
    <property type="match status" value="1"/>
</dbReference>
<keyword evidence="7" id="KW-0067">ATP-binding</keyword>
<dbReference type="InterPro" id="IPR003594">
    <property type="entry name" value="HATPase_dom"/>
</dbReference>
<name>A0AA41Q2K5_9ACTN</name>
<feature type="compositionally biased region" description="Pro residues" evidence="9">
    <location>
        <begin position="1"/>
        <end position="10"/>
    </location>
</feature>
<proteinExistence type="predicted"/>
<feature type="compositionally biased region" description="Low complexity" evidence="9">
    <location>
        <begin position="11"/>
        <end position="47"/>
    </location>
</feature>
<comment type="caution">
    <text evidence="12">The sequence shown here is derived from an EMBL/GenBank/DDBJ whole genome shotgun (WGS) entry which is preliminary data.</text>
</comment>
<feature type="region of interest" description="Disordered" evidence="9">
    <location>
        <begin position="1"/>
        <end position="54"/>
    </location>
</feature>
<dbReference type="InterPro" id="IPR050482">
    <property type="entry name" value="Sensor_HK_TwoCompSys"/>
</dbReference>
<evidence type="ECO:0000313" key="12">
    <source>
        <dbReference type="EMBL" id="MCF2530047.1"/>
    </source>
</evidence>
<evidence type="ECO:0000256" key="9">
    <source>
        <dbReference type="SAM" id="MobiDB-lite"/>
    </source>
</evidence>
<feature type="transmembrane region" description="Helical" evidence="10">
    <location>
        <begin position="200"/>
        <end position="218"/>
    </location>
</feature>
<dbReference type="Gene3D" id="1.20.5.1930">
    <property type="match status" value="1"/>
</dbReference>
<dbReference type="GO" id="GO:0046983">
    <property type="term" value="F:protein dimerization activity"/>
    <property type="evidence" value="ECO:0007669"/>
    <property type="project" value="InterPro"/>
</dbReference>
<protein>
    <recommendedName>
        <fullName evidence="2">histidine kinase</fullName>
        <ecNumber evidence="2">2.7.13.3</ecNumber>
    </recommendedName>
</protein>
<dbReference type="Proteomes" id="UP001165378">
    <property type="component" value="Unassembled WGS sequence"/>
</dbReference>
<feature type="transmembrane region" description="Helical" evidence="10">
    <location>
        <begin position="169"/>
        <end position="188"/>
    </location>
</feature>
<dbReference type="InterPro" id="IPR036890">
    <property type="entry name" value="HATPase_C_sf"/>
</dbReference>
<feature type="transmembrane region" description="Helical" evidence="10">
    <location>
        <begin position="240"/>
        <end position="266"/>
    </location>
</feature>
<dbReference type="PANTHER" id="PTHR24421:SF10">
    <property type="entry name" value="NITRATE_NITRITE SENSOR PROTEIN NARQ"/>
    <property type="match status" value="1"/>
</dbReference>
<feature type="transmembrane region" description="Helical" evidence="10">
    <location>
        <begin position="306"/>
        <end position="324"/>
    </location>
</feature>
<feature type="transmembrane region" description="Helical" evidence="10">
    <location>
        <begin position="128"/>
        <end position="149"/>
    </location>
</feature>
<feature type="transmembrane region" description="Helical" evidence="10">
    <location>
        <begin position="70"/>
        <end position="91"/>
    </location>
</feature>
<dbReference type="GO" id="GO:0005524">
    <property type="term" value="F:ATP binding"/>
    <property type="evidence" value="ECO:0007669"/>
    <property type="project" value="UniProtKB-KW"/>
</dbReference>
<dbReference type="Pfam" id="PF02518">
    <property type="entry name" value="HATPase_c"/>
    <property type="match status" value="1"/>
</dbReference>
<keyword evidence="10" id="KW-0812">Transmembrane</keyword>
<keyword evidence="10" id="KW-1133">Transmembrane helix</keyword>
<evidence type="ECO:0000313" key="13">
    <source>
        <dbReference type="Proteomes" id="UP001165378"/>
    </source>
</evidence>
<reference evidence="12" key="1">
    <citation type="submission" date="2022-01" db="EMBL/GenBank/DDBJ databases">
        <title>Genome-Based Taxonomic Classification of the Phylum Actinobacteria.</title>
        <authorList>
            <person name="Gao Y."/>
        </authorList>
    </citation>
    <scope>NUCLEOTIDE SEQUENCE</scope>
    <source>
        <strain evidence="12">KLBMP 8922</strain>
    </source>
</reference>
<keyword evidence="4" id="KW-0808">Transferase</keyword>
<evidence type="ECO:0000256" key="1">
    <source>
        <dbReference type="ARBA" id="ARBA00000085"/>
    </source>
</evidence>
<evidence type="ECO:0000259" key="11">
    <source>
        <dbReference type="SMART" id="SM00387"/>
    </source>
</evidence>
<evidence type="ECO:0000256" key="5">
    <source>
        <dbReference type="ARBA" id="ARBA00022741"/>
    </source>
</evidence>
<keyword evidence="8" id="KW-0902">Two-component regulatory system</keyword>
<dbReference type="EMBL" id="JAKFHA010000014">
    <property type="protein sequence ID" value="MCF2530047.1"/>
    <property type="molecule type" value="Genomic_DNA"/>
</dbReference>
<keyword evidence="5" id="KW-0547">Nucleotide-binding</keyword>
<dbReference type="GO" id="GO:0000155">
    <property type="term" value="F:phosphorelay sensor kinase activity"/>
    <property type="evidence" value="ECO:0007669"/>
    <property type="project" value="InterPro"/>
</dbReference>
<dbReference type="GO" id="GO:0016020">
    <property type="term" value="C:membrane"/>
    <property type="evidence" value="ECO:0007669"/>
    <property type="project" value="InterPro"/>
</dbReference>
<feature type="transmembrane region" description="Helical" evidence="10">
    <location>
        <begin position="331"/>
        <end position="355"/>
    </location>
</feature>
<dbReference type="EC" id="2.7.13.3" evidence="2"/>
<comment type="catalytic activity">
    <reaction evidence="1">
        <text>ATP + protein L-histidine = ADP + protein N-phospho-L-histidine.</text>
        <dbReference type="EC" id="2.7.13.3"/>
    </reaction>
</comment>
<dbReference type="RefSeq" id="WP_235054721.1">
    <property type="nucleotide sequence ID" value="NZ_JAKFHA010000014.1"/>
</dbReference>
<dbReference type="Pfam" id="PF07730">
    <property type="entry name" value="HisKA_3"/>
    <property type="match status" value="1"/>
</dbReference>
<evidence type="ECO:0000256" key="2">
    <source>
        <dbReference type="ARBA" id="ARBA00012438"/>
    </source>
</evidence>
<feature type="transmembrane region" description="Helical" evidence="10">
    <location>
        <begin position="278"/>
        <end position="300"/>
    </location>
</feature>
<evidence type="ECO:0000256" key="4">
    <source>
        <dbReference type="ARBA" id="ARBA00022679"/>
    </source>
</evidence>
<evidence type="ECO:0000256" key="3">
    <source>
        <dbReference type="ARBA" id="ARBA00022553"/>
    </source>
</evidence>
<sequence>MTAPLPPPGPAAADAVPPAAGAGLPRPAAEPSPEGGAAPPAAAGPPHRSGRRRARVRAFARRIPDARLRMIAAVLACTAVVGTAVYVPYHYWLAQRAELFEMIWSDVALGAAWPVVGAFVVRVRPRNPVGWLLLIPAALSPYLIMGLYAAQSELVADDPLPLADFAGWIGAWGFGQYFVVIPLLLLYFPDGHLPSPRWRFATYYILTAAGVAIVAAMFRDGSLDVSPAVDNPWGIPGAGWLRYVLLAGSFAALIPGTVIGVAALVVRSRRVVGVQRTQLQWLVLAGLVLMVCFAVPIGATGRVTDVFFAIGLLAPPAGIAVAMLRHRMFDVVVVLNRTIVSVVMTVLLVGLYAALVLGVGRIAPTSTMRVAAVAVVALLAAYGRGVVQKLVDRWLFGHRHDPYAVVARVGRHVAPASEPVEALQRLVDALRRALRLPYVAFRSTGGKDGADALEVVSGSPVAGWRTVPAQALGQDLGELHVGLRSGDERWTPEEQAAVEEVAARAATLAYAAGLVADVARSRARIVVAREEERRRLRADLHDGVGPALAGTAHQLDALARRIEAAGQPELAGRARSVRDRLRQTVTDLRSVVHGLRPPILDQLGLAGALRDLLAGYETPHCTVDLGPGLDTLPAAVEVAAYAIAAEAVANAVRHSGAGELTLHARIRTGSLVLEVHDNGCGMPVHPHAGVGLRSMGERAGEVGGRVDILPHSSGGTIVQATLPGGPA</sequence>
<evidence type="ECO:0000256" key="6">
    <source>
        <dbReference type="ARBA" id="ARBA00022777"/>
    </source>
</evidence>
<dbReference type="SMART" id="SM00387">
    <property type="entry name" value="HATPase_c"/>
    <property type="match status" value="1"/>
</dbReference>
<evidence type="ECO:0000256" key="8">
    <source>
        <dbReference type="ARBA" id="ARBA00023012"/>
    </source>
</evidence>
<evidence type="ECO:0000256" key="7">
    <source>
        <dbReference type="ARBA" id="ARBA00022840"/>
    </source>
</evidence>
<keyword evidence="10" id="KW-0472">Membrane</keyword>
<keyword evidence="6 12" id="KW-0418">Kinase</keyword>
<evidence type="ECO:0000256" key="10">
    <source>
        <dbReference type="SAM" id="Phobius"/>
    </source>
</evidence>
<gene>
    <name evidence="12" type="ORF">LZ495_22890</name>
</gene>